<organism evidence="2 3">
    <name type="scientific">Anaeramoeba flamelloides</name>
    <dbReference type="NCBI Taxonomy" id="1746091"/>
    <lineage>
        <taxon>Eukaryota</taxon>
        <taxon>Metamonada</taxon>
        <taxon>Anaeramoebidae</taxon>
        <taxon>Anaeramoeba</taxon>
    </lineage>
</organism>
<dbReference type="AlphaFoldDB" id="A0AAV7YHE7"/>
<feature type="compositionally biased region" description="Polar residues" evidence="1">
    <location>
        <begin position="159"/>
        <end position="175"/>
    </location>
</feature>
<sequence>MNILPRKAQRIMVSGYSRKKLSHGKQGTLTNDDFEQKHHDAWSCFSKEEQGLLLKSLAMSRKRRLGLFRMKFSKYFEEKFSADDPNKIVSVYFDSTLLLSLMFAYRQGSSGTRNCWGTFYRKKGLKSSLLTTDSPDSIRMEIPNVSDDQGKSNSDEKQTVSSPLVSPEKTQQVNGARNKRSANEKKKNHQKNKKQIVIKNKNEKKNKNKNKKPKTKRKTKTKTITIRTKTQNIKPKQQNNNNENVLPNKTQFSNDFLCQWLHGTGNDEKTKDNSCNIFNNTRKRSYEDNNIVSRSSCQKRQEQNNSLCSNCNKIKIVNNTHNFKVFNSSNFSKESTTNKTQKEKMNKSTLQPFRKSEDITLNRKINSKNDNHSPINNFNSNDNNEIQILQLNGEQYSSSSQSMSKFVDFPTQNNYPLFPNLFFNCDSNIHNISSIQNNTNIQNTTTNTTNNDNNNNNNNNNNNCGNDNGDGDDDGFAIDIDNNKNNLLFDYDCNFKNNHINSSNKSAHLTNDYGVDDVDQNDHDHVGNDNNMIIQDQEEILDQSLLFDKSINNNNLSGILSSNKLDCNFDEDVDSFHSFSNILDLDLSENKKNKVNVDQFQFHTYSEIIERQHDVSNCNDYDAADEDDDLNKSPLNDLGLDFVSLQYDNIEKLFM</sequence>
<evidence type="ECO:0000256" key="1">
    <source>
        <dbReference type="SAM" id="MobiDB-lite"/>
    </source>
</evidence>
<evidence type="ECO:0000313" key="2">
    <source>
        <dbReference type="EMBL" id="KAJ3427382.1"/>
    </source>
</evidence>
<protein>
    <submittedName>
        <fullName evidence="2">Uncharacterized protein</fullName>
    </submittedName>
</protein>
<evidence type="ECO:0000313" key="3">
    <source>
        <dbReference type="Proteomes" id="UP001146793"/>
    </source>
</evidence>
<proteinExistence type="predicted"/>
<feature type="region of interest" description="Disordered" evidence="1">
    <location>
        <begin position="443"/>
        <end position="468"/>
    </location>
</feature>
<gene>
    <name evidence="2" type="ORF">M0812_26965</name>
</gene>
<feature type="region of interest" description="Disordered" evidence="1">
    <location>
        <begin position="130"/>
        <end position="223"/>
    </location>
</feature>
<name>A0AAV7YHE7_9EUKA</name>
<feature type="compositionally biased region" description="Low complexity" evidence="1">
    <location>
        <begin position="443"/>
        <end position="467"/>
    </location>
</feature>
<comment type="caution">
    <text evidence="2">The sequence shown here is derived from an EMBL/GenBank/DDBJ whole genome shotgun (WGS) entry which is preliminary data.</text>
</comment>
<reference evidence="2" key="1">
    <citation type="submission" date="2022-08" db="EMBL/GenBank/DDBJ databases">
        <title>Novel sulphate-reducing endosymbionts in the free-living metamonad Anaeramoeba.</title>
        <authorList>
            <person name="Jerlstrom-Hultqvist J."/>
            <person name="Cepicka I."/>
            <person name="Gallot-Lavallee L."/>
            <person name="Salas-Leiva D."/>
            <person name="Curtis B.A."/>
            <person name="Zahonova K."/>
            <person name="Pipaliya S."/>
            <person name="Dacks J."/>
            <person name="Roger A.J."/>
        </authorList>
    </citation>
    <scope>NUCLEOTIDE SEQUENCE</scope>
    <source>
        <strain evidence="2">Busselton2</strain>
    </source>
</reference>
<feature type="compositionally biased region" description="Basic residues" evidence="1">
    <location>
        <begin position="186"/>
        <end position="199"/>
    </location>
</feature>
<dbReference type="EMBL" id="JANTQA010000063">
    <property type="protein sequence ID" value="KAJ3427382.1"/>
    <property type="molecule type" value="Genomic_DNA"/>
</dbReference>
<feature type="compositionally biased region" description="Basic residues" evidence="1">
    <location>
        <begin position="206"/>
        <end position="221"/>
    </location>
</feature>
<feature type="compositionally biased region" description="Basic and acidic residues" evidence="1">
    <location>
        <begin position="148"/>
        <end position="158"/>
    </location>
</feature>
<dbReference type="Proteomes" id="UP001146793">
    <property type="component" value="Unassembled WGS sequence"/>
</dbReference>
<accession>A0AAV7YHE7</accession>